<keyword evidence="4" id="KW-1185">Reference proteome</keyword>
<gene>
    <name evidence="3" type="ORF">PVK06_010674</name>
</gene>
<organism evidence="3 4">
    <name type="scientific">Gossypium arboreum</name>
    <name type="common">Tree cotton</name>
    <name type="synonym">Gossypium nanking</name>
    <dbReference type="NCBI Taxonomy" id="29729"/>
    <lineage>
        <taxon>Eukaryota</taxon>
        <taxon>Viridiplantae</taxon>
        <taxon>Streptophyta</taxon>
        <taxon>Embryophyta</taxon>
        <taxon>Tracheophyta</taxon>
        <taxon>Spermatophyta</taxon>
        <taxon>Magnoliopsida</taxon>
        <taxon>eudicotyledons</taxon>
        <taxon>Gunneridae</taxon>
        <taxon>Pentapetalae</taxon>
        <taxon>rosids</taxon>
        <taxon>malvids</taxon>
        <taxon>Malvales</taxon>
        <taxon>Malvaceae</taxon>
        <taxon>Malvoideae</taxon>
        <taxon>Gossypium</taxon>
    </lineage>
</organism>
<accession>A0ABR0Q7F0</accession>
<comment type="caution">
    <text evidence="3">The sequence shown here is derived from an EMBL/GenBank/DDBJ whole genome shotgun (WGS) entry which is preliminary data.</text>
</comment>
<dbReference type="Proteomes" id="UP001358586">
    <property type="component" value="Chromosome 4"/>
</dbReference>
<keyword evidence="2" id="KW-0472">Membrane</keyword>
<evidence type="ECO:0000256" key="1">
    <source>
        <dbReference type="SAM" id="MobiDB-lite"/>
    </source>
</evidence>
<evidence type="ECO:0000256" key="2">
    <source>
        <dbReference type="SAM" id="Phobius"/>
    </source>
</evidence>
<evidence type="ECO:0000313" key="4">
    <source>
        <dbReference type="Proteomes" id="UP001358586"/>
    </source>
</evidence>
<reference evidence="3 4" key="1">
    <citation type="submission" date="2023-03" db="EMBL/GenBank/DDBJ databases">
        <title>WGS of Gossypium arboreum.</title>
        <authorList>
            <person name="Yu D."/>
        </authorList>
    </citation>
    <scope>NUCLEOTIDE SEQUENCE [LARGE SCALE GENOMIC DNA]</scope>
    <source>
        <tissue evidence="3">Leaf</tissue>
    </source>
</reference>
<sequence>MEFSKNSSSSRFSLGFSGHMNMEGDTKIMALIQLAGISVLFLFKLVFDCIKRRNRPTVTSNPLATISAEADVLDDRIMFGLDDRIKFSQNDAGTSDDMDKSVEGGVRNTNNCDGNTTVNKLTSSSSKNEDAAHEVQNSAMGTRTTDSARVTKFTKELSGQMVILEKLNYERL</sequence>
<protein>
    <submittedName>
        <fullName evidence="3">Uncharacterized protein</fullName>
    </submittedName>
</protein>
<feature type="transmembrane region" description="Helical" evidence="2">
    <location>
        <begin position="28"/>
        <end position="47"/>
    </location>
</feature>
<feature type="compositionally biased region" description="Polar residues" evidence="1">
    <location>
        <begin position="135"/>
        <end position="146"/>
    </location>
</feature>
<feature type="compositionally biased region" description="Polar residues" evidence="1">
    <location>
        <begin position="107"/>
        <end position="126"/>
    </location>
</feature>
<keyword evidence="2" id="KW-1133">Transmembrane helix</keyword>
<keyword evidence="2" id="KW-0812">Transmembrane</keyword>
<proteinExistence type="predicted"/>
<dbReference type="EMBL" id="JARKNE010000004">
    <property type="protein sequence ID" value="KAK5834992.1"/>
    <property type="molecule type" value="Genomic_DNA"/>
</dbReference>
<name>A0ABR0Q7F0_GOSAR</name>
<feature type="region of interest" description="Disordered" evidence="1">
    <location>
        <begin position="92"/>
        <end position="146"/>
    </location>
</feature>
<evidence type="ECO:0000313" key="3">
    <source>
        <dbReference type="EMBL" id="KAK5834992.1"/>
    </source>
</evidence>